<evidence type="ECO:0000313" key="3">
    <source>
        <dbReference type="Proteomes" id="UP000006683"/>
    </source>
</evidence>
<dbReference type="GeneID" id="67181954"/>
<dbReference type="EMBL" id="CP002209">
    <property type="protein sequence ID" value="ADN75952.1"/>
    <property type="molecule type" value="Genomic_DNA"/>
</dbReference>
<dbReference type="SUPFAM" id="SSF56935">
    <property type="entry name" value="Porins"/>
    <property type="match status" value="1"/>
</dbReference>
<organism evidence="2 3">
    <name type="scientific">Ferrimonas balearica (strain DSM 9799 / CCM 4581 / KCTC 23876 / PAT)</name>
    <dbReference type="NCBI Taxonomy" id="550540"/>
    <lineage>
        <taxon>Bacteria</taxon>
        <taxon>Pseudomonadati</taxon>
        <taxon>Pseudomonadota</taxon>
        <taxon>Gammaproteobacteria</taxon>
        <taxon>Alteromonadales</taxon>
        <taxon>Ferrimonadaceae</taxon>
        <taxon>Ferrimonas</taxon>
    </lineage>
</organism>
<sequence length="431" mass="48181">MQLKQERRFASISGSLMIASQALVAPAQADWFDDDAQWRGDAALLYYGEDGDRVTALEGTLQLTRLNADEQQLSVAATFDSLTGATPTGAVPQNTAQTFTRPSGRGEYAVAPGDTPLDDTFRDTRVQLNVGWSSALNNDWDYDLGARLSKEYDYTSLGVNGGAVRYFDRKNTALRLGTALFFDTIEPEGRAPLPLTAMPLRDDFADEAEFAAAFAATRGNAKEHKQTAELTLGLTQVINQWMVTQLNYSYALVDGYQTDAFKLVSVVDGDGVAQRHLYEARPDQRNKHAVFWQTKAHFGAPVLDVSYRFMTDDWDIDSHTLDLRLNWQFSNGHSLEPHLRLYRQSAAEFYRPYLIDGAPLPEYASADYRLAEMDTYTLGLKYVLPVGQHHASVRLEYYLQQPDGPTGPGQLAELELYPEVQAVILQLGYRF</sequence>
<evidence type="ECO:0000313" key="2">
    <source>
        <dbReference type="EMBL" id="ADN75952.1"/>
    </source>
</evidence>
<dbReference type="Pfam" id="PF12094">
    <property type="entry name" value="DUF3570"/>
    <property type="match status" value="1"/>
</dbReference>
<keyword evidence="3" id="KW-1185">Reference proteome</keyword>
<evidence type="ECO:0000256" key="1">
    <source>
        <dbReference type="SAM" id="MobiDB-lite"/>
    </source>
</evidence>
<reference evidence="2 3" key="1">
    <citation type="journal article" date="2010" name="Stand. Genomic Sci.">
        <title>Complete genome sequence of Ferrimonas balearica type strain (PAT).</title>
        <authorList>
            <person name="Nolan M."/>
            <person name="Sikorski J."/>
            <person name="Davenport K."/>
            <person name="Lucas S."/>
            <person name="Glavina Del Rio T."/>
            <person name="Tice H."/>
            <person name="Cheng J."/>
            <person name="Goodwin L."/>
            <person name="Pitluck S."/>
            <person name="Liolios K."/>
            <person name="Ivanova N."/>
            <person name="Mavromatis K."/>
            <person name="Ovchinnikova G."/>
            <person name="Pati A."/>
            <person name="Chen A."/>
            <person name="Palaniappan K."/>
            <person name="Land M."/>
            <person name="Hauser L."/>
            <person name="Chang Y."/>
            <person name="Jeffries C."/>
            <person name="Tapia R."/>
            <person name="Brettin T."/>
            <person name="Detter J."/>
            <person name="Han C."/>
            <person name="Yasawong M."/>
            <person name="Rohde M."/>
            <person name="Tindall B."/>
            <person name="Goker M."/>
            <person name="Woyke T."/>
            <person name="Bristow J."/>
            <person name="Eisen J."/>
            <person name="Markowitz V."/>
            <person name="Hugenholtz P."/>
            <person name="Kyrpides N."/>
            <person name="Klenk H."/>
            <person name="Lapidus A."/>
        </authorList>
    </citation>
    <scope>NUCLEOTIDE SEQUENCE [LARGE SCALE GENOMIC DNA]</scope>
    <source>
        <strain evidence="3">DSM 9799 / CCM 4581 / KCTC 23876 / PAT</strain>
    </source>
</reference>
<gene>
    <name evidence="2" type="ordered locus">Fbal_1749</name>
</gene>
<dbReference type="KEGG" id="fbl:Fbal_1749"/>
<feature type="compositionally biased region" description="Polar residues" evidence="1">
    <location>
        <begin position="86"/>
        <end position="101"/>
    </location>
</feature>
<name>E1SRZ7_FERBD</name>
<dbReference type="RefSeq" id="WP_013345258.1">
    <property type="nucleotide sequence ID" value="NC_014541.1"/>
</dbReference>
<dbReference type="HOGENOM" id="CLU_656630_0_0_6"/>
<dbReference type="OrthoDB" id="5450709at2"/>
<dbReference type="InterPro" id="IPR021953">
    <property type="entry name" value="DUF3570"/>
</dbReference>
<accession>E1SRZ7</accession>
<dbReference type="eggNOG" id="COG2067">
    <property type="taxonomic scope" value="Bacteria"/>
</dbReference>
<proteinExistence type="predicted"/>
<protein>
    <recommendedName>
        <fullName evidence="4">DUF3570 domain-containing protein</fullName>
    </recommendedName>
</protein>
<dbReference type="Proteomes" id="UP000006683">
    <property type="component" value="Chromosome"/>
</dbReference>
<feature type="region of interest" description="Disordered" evidence="1">
    <location>
        <begin position="86"/>
        <end position="106"/>
    </location>
</feature>
<dbReference type="STRING" id="550540.Fbal_1749"/>
<dbReference type="AlphaFoldDB" id="E1SRZ7"/>
<evidence type="ECO:0008006" key="4">
    <source>
        <dbReference type="Google" id="ProtNLM"/>
    </source>
</evidence>